<comment type="caution">
    <text evidence="2">The sequence shown here is derived from an EMBL/GenBank/DDBJ whole genome shotgun (WGS) entry which is preliminary data.</text>
</comment>
<accession>A0A438H4H1</accession>
<protein>
    <submittedName>
        <fullName evidence="2">Uncharacterized protein</fullName>
    </submittedName>
</protein>
<reference evidence="2 3" key="1">
    <citation type="journal article" date="2018" name="PLoS Genet.">
        <title>Population sequencing reveals clonal diversity and ancestral inbreeding in the grapevine cultivar Chardonnay.</title>
        <authorList>
            <person name="Roach M.J."/>
            <person name="Johnson D.L."/>
            <person name="Bohlmann J."/>
            <person name="van Vuuren H.J."/>
            <person name="Jones S.J."/>
            <person name="Pretorius I.S."/>
            <person name="Schmidt S.A."/>
            <person name="Borneman A.R."/>
        </authorList>
    </citation>
    <scope>NUCLEOTIDE SEQUENCE [LARGE SCALE GENOMIC DNA]</scope>
    <source>
        <strain evidence="3">cv. Chardonnay</strain>
        <tissue evidence="2">Leaf</tissue>
    </source>
</reference>
<feature type="region of interest" description="Disordered" evidence="1">
    <location>
        <begin position="86"/>
        <end position="123"/>
    </location>
</feature>
<gene>
    <name evidence="2" type="ORF">CK203_054842</name>
</gene>
<sequence>MLWLLCKLENLRIGSSRWGCNYGDACFPNRCLPKAISSSFQLQIIHGLKRWILDFLSFQMTDFGSLVHALYSIEEGISRGLWADSSSLDSKRKKSGSGSNPSDVGTIGMMGHRPLRRPPTQRQFSDTSYQMIQHDQYRPAIHIRPAGLAYLHPSPQPVYATQAS</sequence>
<organism evidence="2 3">
    <name type="scientific">Vitis vinifera</name>
    <name type="common">Grape</name>
    <dbReference type="NCBI Taxonomy" id="29760"/>
    <lineage>
        <taxon>Eukaryota</taxon>
        <taxon>Viridiplantae</taxon>
        <taxon>Streptophyta</taxon>
        <taxon>Embryophyta</taxon>
        <taxon>Tracheophyta</taxon>
        <taxon>Spermatophyta</taxon>
        <taxon>Magnoliopsida</taxon>
        <taxon>eudicotyledons</taxon>
        <taxon>Gunneridae</taxon>
        <taxon>Pentapetalae</taxon>
        <taxon>rosids</taxon>
        <taxon>Vitales</taxon>
        <taxon>Vitaceae</taxon>
        <taxon>Viteae</taxon>
        <taxon>Vitis</taxon>
    </lineage>
</organism>
<evidence type="ECO:0000313" key="2">
    <source>
        <dbReference type="EMBL" id="RVW79289.1"/>
    </source>
</evidence>
<evidence type="ECO:0000313" key="3">
    <source>
        <dbReference type="Proteomes" id="UP000288805"/>
    </source>
</evidence>
<dbReference type="EMBL" id="QGNW01000283">
    <property type="protein sequence ID" value="RVW79289.1"/>
    <property type="molecule type" value="Genomic_DNA"/>
</dbReference>
<dbReference type="Proteomes" id="UP000288805">
    <property type="component" value="Unassembled WGS sequence"/>
</dbReference>
<proteinExistence type="predicted"/>
<dbReference type="AlphaFoldDB" id="A0A438H4H1"/>
<name>A0A438H4H1_VITVI</name>
<evidence type="ECO:0000256" key="1">
    <source>
        <dbReference type="SAM" id="MobiDB-lite"/>
    </source>
</evidence>